<dbReference type="PANTHER" id="PTHR22916">
    <property type="entry name" value="GLYCOSYLTRANSFERASE"/>
    <property type="match status" value="1"/>
</dbReference>
<keyword evidence="2" id="KW-0808">Transferase</keyword>
<keyword evidence="3" id="KW-0812">Transmembrane</keyword>
<protein>
    <submittedName>
        <fullName evidence="5">Chondroitin polymerase</fullName>
    </submittedName>
</protein>
<keyword evidence="3" id="KW-0472">Membrane</keyword>
<dbReference type="PANTHER" id="PTHR22916:SF51">
    <property type="entry name" value="GLYCOSYLTRANSFERASE EPSH-RELATED"/>
    <property type="match status" value="1"/>
</dbReference>
<name>A0AAJ4XC52_9SPHI</name>
<dbReference type="EMBL" id="LT906468">
    <property type="protein sequence ID" value="SNV51366.1"/>
    <property type="molecule type" value="Genomic_DNA"/>
</dbReference>
<dbReference type="InterPro" id="IPR029044">
    <property type="entry name" value="Nucleotide-diphossugar_trans"/>
</dbReference>
<evidence type="ECO:0000313" key="6">
    <source>
        <dbReference type="Proteomes" id="UP000215355"/>
    </source>
</evidence>
<gene>
    <name evidence="5" type="primary">kfoC_4</name>
    <name evidence="5" type="ORF">SAMEA4412673_02361</name>
</gene>
<keyword evidence="3" id="KW-1133">Transmembrane helix</keyword>
<feature type="transmembrane region" description="Helical" evidence="3">
    <location>
        <begin position="300"/>
        <end position="318"/>
    </location>
</feature>
<accession>A0AAJ4XC52</accession>
<organism evidence="5 6">
    <name type="scientific">Sphingobacterium mizutaii</name>
    <dbReference type="NCBI Taxonomy" id="1010"/>
    <lineage>
        <taxon>Bacteria</taxon>
        <taxon>Pseudomonadati</taxon>
        <taxon>Bacteroidota</taxon>
        <taxon>Sphingobacteriia</taxon>
        <taxon>Sphingobacteriales</taxon>
        <taxon>Sphingobacteriaceae</taxon>
        <taxon>Sphingobacterium</taxon>
    </lineage>
</organism>
<dbReference type="RefSeq" id="WP_093097062.1">
    <property type="nucleotide sequence ID" value="NZ_FNGK01000001.1"/>
</dbReference>
<dbReference type="GO" id="GO:0016758">
    <property type="term" value="F:hexosyltransferase activity"/>
    <property type="evidence" value="ECO:0007669"/>
    <property type="project" value="UniProtKB-ARBA"/>
</dbReference>
<dbReference type="Proteomes" id="UP000215355">
    <property type="component" value="Chromosome 1"/>
</dbReference>
<evidence type="ECO:0000256" key="2">
    <source>
        <dbReference type="ARBA" id="ARBA00022679"/>
    </source>
</evidence>
<dbReference type="CDD" id="cd00761">
    <property type="entry name" value="Glyco_tranf_GTA_type"/>
    <property type="match status" value="1"/>
</dbReference>
<feature type="domain" description="Glycosyltransferase 2-like" evidence="4">
    <location>
        <begin position="5"/>
        <end position="137"/>
    </location>
</feature>
<dbReference type="KEGG" id="smiz:4412673_02361"/>
<evidence type="ECO:0000313" key="5">
    <source>
        <dbReference type="EMBL" id="SNV51366.1"/>
    </source>
</evidence>
<evidence type="ECO:0000256" key="1">
    <source>
        <dbReference type="ARBA" id="ARBA00022676"/>
    </source>
</evidence>
<evidence type="ECO:0000259" key="4">
    <source>
        <dbReference type="Pfam" id="PF00535"/>
    </source>
</evidence>
<dbReference type="InterPro" id="IPR001173">
    <property type="entry name" value="Glyco_trans_2-like"/>
</dbReference>
<keyword evidence="1" id="KW-0328">Glycosyltransferase</keyword>
<dbReference type="Pfam" id="PF00535">
    <property type="entry name" value="Glycos_transf_2"/>
    <property type="match status" value="1"/>
</dbReference>
<dbReference type="SUPFAM" id="SSF53448">
    <property type="entry name" value="Nucleotide-diphospho-sugar transferases"/>
    <property type="match status" value="1"/>
</dbReference>
<dbReference type="AlphaFoldDB" id="A0AAJ4XC52"/>
<sequence>MIHVTIIVPVYNVEKYIKECFESIALQNYPYLTCMFIDDGSIDASLEILQEKIAFYNGHIDFKLLKNEGNLGASGTRNRGIIESQSDYIYFLDSDDAISPTCIGELVYHVLKHPGVDIVQGEILSEVVNINHVLKISGKGYPDYSCNKHWVRANIFNSLPISPCNKLIRLEILKKHEIYFKEGIVNEDVLWSYHLRKYIKSLAFNFKETYFYRHNPNSVTISVQNERRRLVDQFFILNSFLQDIDSKYREIDNFGIIKQYSHVKLLTVSPENQELFITSLNSCIKNALENKEILGFYKPFFYYLTISGAIFGRSLFIWRKFLGILFRYNKSIEKQRVREV</sequence>
<evidence type="ECO:0000256" key="3">
    <source>
        <dbReference type="SAM" id="Phobius"/>
    </source>
</evidence>
<dbReference type="Gene3D" id="3.90.550.10">
    <property type="entry name" value="Spore Coat Polysaccharide Biosynthesis Protein SpsA, Chain A"/>
    <property type="match status" value="1"/>
</dbReference>
<proteinExistence type="predicted"/>
<reference evidence="5 6" key="1">
    <citation type="submission" date="2017-06" db="EMBL/GenBank/DDBJ databases">
        <authorList>
            <consortium name="Pathogen Informatics"/>
        </authorList>
    </citation>
    <scope>NUCLEOTIDE SEQUENCE [LARGE SCALE GENOMIC DNA]</scope>
    <source>
        <strain evidence="5 6">NCTC12149</strain>
    </source>
</reference>